<keyword evidence="7 10" id="KW-0175">Coiled coil</keyword>
<keyword evidence="5" id="KW-0809">Transit peptide</keyword>
<dbReference type="OrthoDB" id="889336at2759"/>
<comment type="similarity">
    <text evidence="3">Belongs to the CCDC90 family.</text>
</comment>
<evidence type="ECO:0000256" key="4">
    <source>
        <dbReference type="ARBA" id="ARBA00022692"/>
    </source>
</evidence>
<dbReference type="PANTHER" id="PTHR14360">
    <property type="entry name" value="PROTEIN FMP32, MITOCHONDRIAL"/>
    <property type="match status" value="1"/>
</dbReference>
<feature type="coiled-coil region" evidence="10">
    <location>
        <begin position="97"/>
        <end position="124"/>
    </location>
</feature>
<dbReference type="PANTHER" id="PTHR14360:SF1">
    <property type="entry name" value="PROTEIN FMP32, MITOCHONDRIAL"/>
    <property type="match status" value="1"/>
</dbReference>
<dbReference type="GO" id="GO:0016020">
    <property type="term" value="C:membrane"/>
    <property type="evidence" value="ECO:0007669"/>
    <property type="project" value="UniProtKB-SubCell"/>
</dbReference>
<evidence type="ECO:0000256" key="7">
    <source>
        <dbReference type="ARBA" id="ARBA00023054"/>
    </source>
</evidence>
<keyword evidence="13" id="KW-1185">Reference proteome</keyword>
<dbReference type="Gene3D" id="1.20.5.340">
    <property type="match status" value="1"/>
</dbReference>
<evidence type="ECO:0000256" key="1">
    <source>
        <dbReference type="ARBA" id="ARBA00004167"/>
    </source>
</evidence>
<keyword evidence="6 11" id="KW-1133">Transmembrane helix</keyword>
<keyword evidence="8" id="KW-0496">Mitochondrion</keyword>
<evidence type="ECO:0000313" key="13">
    <source>
        <dbReference type="Proteomes" id="UP000603453"/>
    </source>
</evidence>
<dbReference type="Proteomes" id="UP000603453">
    <property type="component" value="Unassembled WGS sequence"/>
</dbReference>
<keyword evidence="9 11" id="KW-0472">Membrane</keyword>
<dbReference type="FunFam" id="1.20.5.340:FF:000018">
    <property type="entry name" value="Mitochondrial protein FMP32"/>
    <property type="match status" value="1"/>
</dbReference>
<dbReference type="InterPro" id="IPR024461">
    <property type="entry name" value="CCDC90-like"/>
</dbReference>
<evidence type="ECO:0000256" key="11">
    <source>
        <dbReference type="SAM" id="Phobius"/>
    </source>
</evidence>
<feature type="transmembrane region" description="Helical" evidence="11">
    <location>
        <begin position="176"/>
        <end position="195"/>
    </location>
</feature>
<evidence type="ECO:0000256" key="5">
    <source>
        <dbReference type="ARBA" id="ARBA00022946"/>
    </source>
</evidence>
<evidence type="ECO:0000256" key="6">
    <source>
        <dbReference type="ARBA" id="ARBA00022989"/>
    </source>
</evidence>
<dbReference type="AlphaFoldDB" id="A0A8H7R9N9"/>
<dbReference type="GO" id="GO:0033617">
    <property type="term" value="P:mitochondrial respiratory chain complex IV assembly"/>
    <property type="evidence" value="ECO:0007669"/>
    <property type="project" value="TreeGrafter"/>
</dbReference>
<evidence type="ECO:0000256" key="9">
    <source>
        <dbReference type="ARBA" id="ARBA00023136"/>
    </source>
</evidence>
<evidence type="ECO:0000313" key="12">
    <source>
        <dbReference type="EMBL" id="KAG2205651.1"/>
    </source>
</evidence>
<evidence type="ECO:0000256" key="10">
    <source>
        <dbReference type="SAM" id="Coils"/>
    </source>
</evidence>
<name>A0A8H7R9N9_9FUNG</name>
<accession>A0A8H7R9N9</accession>
<organism evidence="12 13">
    <name type="scientific">Mucor saturninus</name>
    <dbReference type="NCBI Taxonomy" id="64648"/>
    <lineage>
        <taxon>Eukaryota</taxon>
        <taxon>Fungi</taxon>
        <taxon>Fungi incertae sedis</taxon>
        <taxon>Mucoromycota</taxon>
        <taxon>Mucoromycotina</taxon>
        <taxon>Mucoromycetes</taxon>
        <taxon>Mucorales</taxon>
        <taxon>Mucorineae</taxon>
        <taxon>Mucoraceae</taxon>
        <taxon>Mucor</taxon>
    </lineage>
</organism>
<evidence type="ECO:0000256" key="8">
    <source>
        <dbReference type="ARBA" id="ARBA00023128"/>
    </source>
</evidence>
<dbReference type="EMBL" id="JAEPRD010000035">
    <property type="protein sequence ID" value="KAG2205651.1"/>
    <property type="molecule type" value="Genomic_DNA"/>
</dbReference>
<dbReference type="Pfam" id="PF07798">
    <property type="entry name" value="CCDC90-like"/>
    <property type="match status" value="1"/>
</dbReference>
<evidence type="ECO:0000256" key="2">
    <source>
        <dbReference type="ARBA" id="ARBA00004173"/>
    </source>
</evidence>
<evidence type="ECO:0000256" key="3">
    <source>
        <dbReference type="ARBA" id="ARBA00007224"/>
    </source>
</evidence>
<comment type="caution">
    <text evidence="12">The sequence shown here is derived from an EMBL/GenBank/DDBJ whole genome shotgun (WGS) entry which is preliminary data.</text>
</comment>
<protein>
    <submittedName>
        <fullName evidence="12">Uncharacterized protein</fullName>
    </submittedName>
</protein>
<proteinExistence type="inferred from homology"/>
<reference evidence="12" key="1">
    <citation type="submission" date="2020-12" db="EMBL/GenBank/DDBJ databases">
        <title>Metabolic potential, ecology and presence of endohyphal bacteria is reflected in genomic diversity of Mucoromycotina.</title>
        <authorList>
            <person name="Muszewska A."/>
            <person name="Okrasinska A."/>
            <person name="Steczkiewicz K."/>
            <person name="Drgas O."/>
            <person name="Orlowska M."/>
            <person name="Perlinska-Lenart U."/>
            <person name="Aleksandrzak-Piekarczyk T."/>
            <person name="Szatraj K."/>
            <person name="Zielenkiewicz U."/>
            <person name="Pilsyk S."/>
            <person name="Malc E."/>
            <person name="Mieczkowski P."/>
            <person name="Kruszewska J.S."/>
            <person name="Biernat P."/>
            <person name="Pawlowska J."/>
        </authorList>
    </citation>
    <scope>NUCLEOTIDE SEQUENCE</scope>
    <source>
        <strain evidence="12">WA0000017839</strain>
    </source>
</reference>
<keyword evidence="4 11" id="KW-0812">Transmembrane</keyword>
<comment type="subcellular location">
    <subcellularLocation>
        <location evidence="1">Membrane</location>
        <topology evidence="1">Single-pass membrane protein</topology>
    </subcellularLocation>
    <subcellularLocation>
        <location evidence="2">Mitochondrion</location>
    </subcellularLocation>
</comment>
<gene>
    <name evidence="12" type="ORF">INT47_008007</name>
</gene>
<sequence>MSVSLATRRFFSTSRVTCNHLNHFDTFKFVERLEREQFTRQQSEAIMTTLTKVISQSMTDLTKPMVSRAEKDKAIYMYKVDFAQLKSEIQLIEKNDFTVMKNENERLQTQVDKLRQRLREEITRSQANVRLDLNLEKGRVRDEASEQELKMRETDTRIESDIANLRTQMEAIKFQILQYMVGTMTGAGALFLAYLRMFR</sequence>
<dbReference type="GO" id="GO:0005739">
    <property type="term" value="C:mitochondrion"/>
    <property type="evidence" value="ECO:0007669"/>
    <property type="project" value="UniProtKB-SubCell"/>
</dbReference>